<proteinExistence type="predicted"/>
<name>A0ACC2IM62_9PLEO</name>
<dbReference type="EMBL" id="JAPHNI010000104">
    <property type="protein sequence ID" value="KAJ8116201.1"/>
    <property type="molecule type" value="Genomic_DNA"/>
</dbReference>
<keyword evidence="2" id="KW-1185">Reference proteome</keyword>
<comment type="caution">
    <text evidence="1">The sequence shown here is derived from an EMBL/GenBank/DDBJ whole genome shotgun (WGS) entry which is preliminary data.</text>
</comment>
<gene>
    <name evidence="1" type="ORF">OPT61_g2308</name>
</gene>
<evidence type="ECO:0000313" key="2">
    <source>
        <dbReference type="Proteomes" id="UP001153331"/>
    </source>
</evidence>
<organism evidence="1 2">
    <name type="scientific">Boeremia exigua</name>
    <dbReference type="NCBI Taxonomy" id="749465"/>
    <lineage>
        <taxon>Eukaryota</taxon>
        <taxon>Fungi</taxon>
        <taxon>Dikarya</taxon>
        <taxon>Ascomycota</taxon>
        <taxon>Pezizomycotina</taxon>
        <taxon>Dothideomycetes</taxon>
        <taxon>Pleosporomycetidae</taxon>
        <taxon>Pleosporales</taxon>
        <taxon>Pleosporineae</taxon>
        <taxon>Didymellaceae</taxon>
        <taxon>Boeremia</taxon>
    </lineage>
</organism>
<dbReference type="Proteomes" id="UP001153331">
    <property type="component" value="Unassembled WGS sequence"/>
</dbReference>
<reference evidence="1" key="1">
    <citation type="submission" date="2022-11" db="EMBL/GenBank/DDBJ databases">
        <title>Genome Sequence of Boeremia exigua.</title>
        <authorList>
            <person name="Buettner E."/>
        </authorList>
    </citation>
    <scope>NUCLEOTIDE SEQUENCE</scope>
    <source>
        <strain evidence="1">CU02</strain>
    </source>
</reference>
<sequence>MPDTHLHPQGNNCRHHSTSARSSEVLNSPPPLYPPLSPSLPHKSTIAMSGWGLGWFGGGQAKKEAPKKAILQLRGQLEMLNKREKHLQNQMDEQDALARKHVSTNKAAAKGALRRKKQFEHTLEQTSAQIMTLEREIYSIETANINKETLDAMKQAGTAMKHIHDGLTIDAVDQTMEELREQHAIGEEIGEALTSGVINSGVDEDELEDELAELQQEKLDEDMLKTGNVPVNDKVATGRLPTAPSTEVRGKAQRVEEDDEEEELRKLQAEMAM</sequence>
<accession>A0ACC2IM62</accession>
<protein>
    <submittedName>
        <fullName evidence="1">Uncharacterized protein</fullName>
    </submittedName>
</protein>
<evidence type="ECO:0000313" key="1">
    <source>
        <dbReference type="EMBL" id="KAJ8116201.1"/>
    </source>
</evidence>